<feature type="region of interest" description="Disordered" evidence="3">
    <location>
        <begin position="102"/>
        <end position="129"/>
    </location>
</feature>
<sequence precursor="true">MNSNTMRRLAFTLLVGAATPVVAAPAPVTELNSAGSNSQRDDSLTRLERMIEARNQIQLDMQRQLDQLGTEVSELRGAVERNTYELNQMLERQRELYREVDALSRQPQPEATPESDKPASTETYSSDVSENEAYEKAVNLILKEKDYNGAVDAFQAFLTAYPESVYQPNAHYWLGQLYFTQNKLPEASKQFKAVASFEDSNKRADAMLKLGVIAERSKQVDEAKKLYQQVIKRYPDSTSSRQAERQLKQLAK</sequence>
<dbReference type="RefSeq" id="WP_255389910.1">
    <property type="nucleotide sequence ID" value="NZ_CP101508.1"/>
</dbReference>
<evidence type="ECO:0000256" key="1">
    <source>
        <dbReference type="HAMAP-Rule" id="MF_02066"/>
    </source>
</evidence>
<comment type="subcellular location">
    <subcellularLocation>
        <location evidence="1">Periplasm</location>
    </subcellularLocation>
</comment>
<dbReference type="InterPro" id="IPR014162">
    <property type="entry name" value="CpoB_C"/>
</dbReference>
<evidence type="ECO:0000313" key="5">
    <source>
        <dbReference type="EMBL" id="UTV28591.1"/>
    </source>
</evidence>
<feature type="signal peptide" evidence="1">
    <location>
        <begin position="1"/>
        <end position="23"/>
    </location>
</feature>
<dbReference type="HAMAP" id="MF_02066">
    <property type="entry name" value="CpoB"/>
    <property type="match status" value="1"/>
</dbReference>
<dbReference type="Pfam" id="PF13432">
    <property type="entry name" value="TPR_16"/>
    <property type="match status" value="1"/>
</dbReference>
<accession>A0ABY5GHF2</accession>
<keyword evidence="1" id="KW-0574">Periplasm</keyword>
<dbReference type="Pfam" id="PF16331">
    <property type="entry name" value="TolA_bind_tri"/>
    <property type="match status" value="1"/>
</dbReference>
<feature type="chain" id="PRO_5044923986" description="Cell division coordinator CpoB" evidence="1">
    <location>
        <begin position="24"/>
        <end position="252"/>
    </location>
</feature>
<reference evidence="5" key="1">
    <citation type="submission" date="2022-07" db="EMBL/GenBank/DDBJ databases">
        <title>Genome sequencing of Photobacterium atrarenae GJH2-4.</title>
        <authorList>
            <person name="Park S.-J."/>
        </authorList>
    </citation>
    <scope>NUCLEOTIDE SEQUENCE</scope>
    <source>
        <strain evidence="5">GJH2-4</strain>
    </source>
</reference>
<organism evidence="5 6">
    <name type="scientific">Photobacterium atrarenae</name>
    <dbReference type="NCBI Taxonomy" id="865757"/>
    <lineage>
        <taxon>Bacteria</taxon>
        <taxon>Pseudomonadati</taxon>
        <taxon>Pseudomonadota</taxon>
        <taxon>Gammaproteobacteria</taxon>
        <taxon>Vibrionales</taxon>
        <taxon>Vibrionaceae</taxon>
        <taxon>Photobacterium</taxon>
    </lineage>
</organism>
<feature type="domain" description="YbgF trimerisation" evidence="4">
    <location>
        <begin position="41"/>
        <end position="112"/>
    </location>
</feature>
<dbReference type="Gene3D" id="1.20.5.110">
    <property type="match status" value="1"/>
</dbReference>
<dbReference type="SMART" id="SM00028">
    <property type="entry name" value="TPR"/>
    <property type="match status" value="2"/>
</dbReference>
<keyword evidence="2" id="KW-0802">TPR repeat</keyword>
<evidence type="ECO:0000256" key="2">
    <source>
        <dbReference type="PROSITE-ProRule" id="PRU00339"/>
    </source>
</evidence>
<evidence type="ECO:0000259" key="4">
    <source>
        <dbReference type="Pfam" id="PF16331"/>
    </source>
</evidence>
<dbReference type="PROSITE" id="PS50005">
    <property type="entry name" value="TPR"/>
    <property type="match status" value="2"/>
</dbReference>
<dbReference type="InterPro" id="IPR019734">
    <property type="entry name" value="TPR_rpt"/>
</dbReference>
<dbReference type="SUPFAM" id="SSF48452">
    <property type="entry name" value="TPR-like"/>
    <property type="match status" value="1"/>
</dbReference>
<comment type="function">
    <text evidence="1">Mediates coordination of peptidoglycan synthesis and outer membrane constriction during cell division.</text>
</comment>
<feature type="repeat" description="TPR" evidence="2">
    <location>
        <begin position="168"/>
        <end position="201"/>
    </location>
</feature>
<proteinExistence type="inferred from homology"/>
<keyword evidence="6" id="KW-1185">Reference proteome</keyword>
<keyword evidence="1" id="KW-0131">Cell cycle</keyword>
<dbReference type="InterPro" id="IPR034706">
    <property type="entry name" value="CpoB"/>
</dbReference>
<dbReference type="Proteomes" id="UP001057998">
    <property type="component" value="Chromosome 1"/>
</dbReference>
<dbReference type="EMBL" id="CP101508">
    <property type="protein sequence ID" value="UTV28591.1"/>
    <property type="molecule type" value="Genomic_DNA"/>
</dbReference>
<dbReference type="InterPro" id="IPR011990">
    <property type="entry name" value="TPR-like_helical_dom_sf"/>
</dbReference>
<dbReference type="Gene3D" id="1.25.40.10">
    <property type="entry name" value="Tetratricopeptide repeat domain"/>
    <property type="match status" value="1"/>
</dbReference>
<gene>
    <name evidence="5" type="primary">ybgF</name>
    <name evidence="1" type="synonym">cpoB</name>
    <name evidence="5" type="ORF">NNL38_04910</name>
</gene>
<evidence type="ECO:0000313" key="6">
    <source>
        <dbReference type="Proteomes" id="UP001057998"/>
    </source>
</evidence>
<evidence type="ECO:0000256" key="3">
    <source>
        <dbReference type="SAM" id="MobiDB-lite"/>
    </source>
</evidence>
<dbReference type="NCBIfam" id="TIGR02795">
    <property type="entry name" value="tol_pal_ybgF"/>
    <property type="match status" value="1"/>
</dbReference>
<dbReference type="InterPro" id="IPR032519">
    <property type="entry name" value="YbgF_tri"/>
</dbReference>
<protein>
    <recommendedName>
        <fullName evidence="1">Cell division coordinator CpoB</fullName>
    </recommendedName>
</protein>
<feature type="repeat" description="TPR" evidence="2">
    <location>
        <begin position="204"/>
        <end position="237"/>
    </location>
</feature>
<keyword evidence="1" id="KW-0132">Cell division</keyword>
<keyword evidence="1" id="KW-0732">Signal</keyword>
<name>A0ABY5GHF2_9GAMM</name>
<dbReference type="Pfam" id="PF13174">
    <property type="entry name" value="TPR_6"/>
    <property type="match status" value="1"/>
</dbReference>
<comment type="similarity">
    <text evidence="1">Belongs to the CpoB family.</text>
</comment>